<evidence type="ECO:0000256" key="4">
    <source>
        <dbReference type="ARBA" id="ARBA00022840"/>
    </source>
</evidence>
<reference evidence="8 9" key="1">
    <citation type="submission" date="2017-08" db="EMBL/GenBank/DDBJ databases">
        <title>Fine stratification of microbial communities through a metagenomic profile of the photic zone.</title>
        <authorList>
            <person name="Haro-Moreno J.M."/>
            <person name="Lopez-Perez M."/>
            <person name="De La Torre J."/>
            <person name="Picazo A."/>
            <person name="Camacho A."/>
            <person name="Rodriguez-Valera F."/>
        </authorList>
    </citation>
    <scope>NUCLEOTIDE SEQUENCE [LARGE SCALE GENOMIC DNA]</scope>
    <source>
        <strain evidence="8">MED-G28</strain>
    </source>
</reference>
<dbReference type="NCBIfam" id="NF010061">
    <property type="entry name" value="PRK13538.1"/>
    <property type="match status" value="1"/>
</dbReference>
<dbReference type="GO" id="GO:0016887">
    <property type="term" value="F:ATP hydrolysis activity"/>
    <property type="evidence" value="ECO:0007669"/>
    <property type="project" value="InterPro"/>
</dbReference>
<evidence type="ECO:0000256" key="2">
    <source>
        <dbReference type="ARBA" id="ARBA00022741"/>
    </source>
</evidence>
<keyword evidence="4 8" id="KW-0067">ATP-binding</keyword>
<dbReference type="InterPro" id="IPR027417">
    <property type="entry name" value="P-loop_NTPase"/>
</dbReference>
<dbReference type="EMBL" id="NTJZ01000004">
    <property type="protein sequence ID" value="PDH34371.1"/>
    <property type="molecule type" value="Genomic_DNA"/>
</dbReference>
<proteinExistence type="predicted"/>
<evidence type="ECO:0000313" key="9">
    <source>
        <dbReference type="Proteomes" id="UP000219329"/>
    </source>
</evidence>
<dbReference type="PANTHER" id="PTHR43499:SF1">
    <property type="entry name" value="ABC TRANSPORTER I FAMILY MEMBER 1"/>
    <property type="match status" value="1"/>
</dbReference>
<dbReference type="GO" id="GO:0005524">
    <property type="term" value="F:ATP binding"/>
    <property type="evidence" value="ECO:0007669"/>
    <property type="project" value="UniProtKB-KW"/>
</dbReference>
<sequence>MEASMLCVDSLFCERDDRILFEDLNFELKEGQVLQIKGSNGSGKTTLLRNICGLNVGYEGAISWYGDPIKECHEEFYSSLVYIGHRVGVNKVLTPLENLRWSSSLQQVITDDELLDALEKVGLRGYEGSQCFTLSAGQQQRVSLSKLLLSKAKLWVLDEPFTTLDAAGVKQLETLLKTHAGNGGAVMVTTHHTLSVPNLQVLELG</sequence>
<keyword evidence="6" id="KW-0472">Membrane</keyword>
<gene>
    <name evidence="8" type="ORF">CNF02_05645</name>
</gene>
<dbReference type="AlphaFoldDB" id="A0A2A5WDB4"/>
<feature type="domain" description="ABC transporter" evidence="7">
    <location>
        <begin position="6"/>
        <end position="202"/>
    </location>
</feature>
<keyword evidence="5" id="KW-1278">Translocase</keyword>
<protein>
    <submittedName>
        <fullName evidence="8">Heme ABC transporter ATP-binding protein CcmA</fullName>
    </submittedName>
</protein>
<dbReference type="Proteomes" id="UP000219329">
    <property type="component" value="Unassembled WGS sequence"/>
</dbReference>
<dbReference type="NCBIfam" id="TIGR01189">
    <property type="entry name" value="ccmA"/>
    <property type="match status" value="1"/>
</dbReference>
<accession>A0A2A5WDB4</accession>
<dbReference type="InterPro" id="IPR005895">
    <property type="entry name" value="ABC_transptr_haem_export_CcmA"/>
</dbReference>
<dbReference type="GO" id="GO:0017004">
    <property type="term" value="P:cytochrome complex assembly"/>
    <property type="evidence" value="ECO:0007669"/>
    <property type="project" value="UniProtKB-KW"/>
</dbReference>
<dbReference type="Pfam" id="PF00005">
    <property type="entry name" value="ABC_tran"/>
    <property type="match status" value="1"/>
</dbReference>
<keyword evidence="1" id="KW-0813">Transport</keyword>
<evidence type="ECO:0000256" key="6">
    <source>
        <dbReference type="ARBA" id="ARBA00023136"/>
    </source>
</evidence>
<dbReference type="Gene3D" id="3.40.50.300">
    <property type="entry name" value="P-loop containing nucleotide triphosphate hydrolases"/>
    <property type="match status" value="1"/>
</dbReference>
<evidence type="ECO:0000313" key="8">
    <source>
        <dbReference type="EMBL" id="PDH34371.1"/>
    </source>
</evidence>
<dbReference type="SUPFAM" id="SSF52540">
    <property type="entry name" value="P-loop containing nucleoside triphosphate hydrolases"/>
    <property type="match status" value="1"/>
</dbReference>
<comment type="caution">
    <text evidence="8">The sequence shown here is derived from an EMBL/GenBank/DDBJ whole genome shotgun (WGS) entry which is preliminary data.</text>
</comment>
<dbReference type="PROSITE" id="PS50893">
    <property type="entry name" value="ABC_TRANSPORTER_2"/>
    <property type="match status" value="1"/>
</dbReference>
<dbReference type="GO" id="GO:0022857">
    <property type="term" value="F:transmembrane transporter activity"/>
    <property type="evidence" value="ECO:0007669"/>
    <property type="project" value="InterPro"/>
</dbReference>
<dbReference type="InterPro" id="IPR017871">
    <property type="entry name" value="ABC_transporter-like_CS"/>
</dbReference>
<organism evidence="8 9">
    <name type="scientific">OM182 bacterium MED-G28</name>
    <dbReference type="NCBI Taxonomy" id="1986256"/>
    <lineage>
        <taxon>Bacteria</taxon>
        <taxon>Pseudomonadati</taxon>
        <taxon>Pseudomonadota</taxon>
        <taxon>Gammaproteobacteria</taxon>
        <taxon>OMG group</taxon>
        <taxon>OM182 clade</taxon>
    </lineage>
</organism>
<dbReference type="InterPro" id="IPR003439">
    <property type="entry name" value="ABC_transporter-like_ATP-bd"/>
</dbReference>
<evidence type="ECO:0000256" key="1">
    <source>
        <dbReference type="ARBA" id="ARBA00022448"/>
    </source>
</evidence>
<evidence type="ECO:0000259" key="7">
    <source>
        <dbReference type="PROSITE" id="PS50893"/>
    </source>
</evidence>
<keyword evidence="3" id="KW-0201">Cytochrome c-type biogenesis</keyword>
<dbReference type="PANTHER" id="PTHR43499">
    <property type="entry name" value="ABC TRANSPORTER I FAMILY MEMBER 1"/>
    <property type="match status" value="1"/>
</dbReference>
<evidence type="ECO:0000256" key="3">
    <source>
        <dbReference type="ARBA" id="ARBA00022748"/>
    </source>
</evidence>
<name>A0A2A5WDB4_9GAMM</name>
<dbReference type="PROSITE" id="PS00211">
    <property type="entry name" value="ABC_TRANSPORTER_1"/>
    <property type="match status" value="1"/>
</dbReference>
<keyword evidence="2" id="KW-0547">Nucleotide-binding</keyword>
<evidence type="ECO:0000256" key="5">
    <source>
        <dbReference type="ARBA" id="ARBA00022967"/>
    </source>
</evidence>